<dbReference type="CDD" id="cd00130">
    <property type="entry name" value="PAS"/>
    <property type="match status" value="1"/>
</dbReference>
<evidence type="ECO:0000313" key="2">
    <source>
        <dbReference type="EMBL" id="MBP0458133.1"/>
    </source>
</evidence>
<dbReference type="InterPro" id="IPR000014">
    <property type="entry name" value="PAS"/>
</dbReference>
<evidence type="ECO:0000259" key="1">
    <source>
        <dbReference type="PROSITE" id="PS50112"/>
    </source>
</evidence>
<comment type="caution">
    <text evidence="2">The sequence shown here is derived from an EMBL/GenBank/DDBJ whole genome shotgun (WGS) entry which is preliminary data.</text>
</comment>
<protein>
    <submittedName>
        <fullName evidence="2">PAS domain-containing protein</fullName>
    </submittedName>
</protein>
<gene>
    <name evidence="2" type="ORF">JFN87_11560</name>
</gene>
<sequence length="210" mass="21916">MDSGFPPALPHRIAAAGRIPLGVAVVDRHGLVSHWSTGARQLFGHSAREAVGRYGGDLMPVSGGLAPGHRPAAAHPAAGRATVHAPDGARTDILWWTYPLGAARGHLVLAADGRGLTRGGSPVTPSGPRVMPGFARHTRFPDGRGLAERLPGIMPAMSRSDAARITARVLELGYPVLEFTHHQVPLTPVRQVPRQAGHVGRACAANAASL</sequence>
<dbReference type="InterPro" id="IPR035965">
    <property type="entry name" value="PAS-like_dom_sf"/>
</dbReference>
<name>A0A940MGD4_9ACTN</name>
<dbReference type="AlphaFoldDB" id="A0A940MGD4"/>
<dbReference type="RefSeq" id="WP_209339900.1">
    <property type="nucleotide sequence ID" value="NZ_JAGIQL010000035.1"/>
</dbReference>
<dbReference type="EMBL" id="JAGIQL010000035">
    <property type="protein sequence ID" value="MBP0458133.1"/>
    <property type="molecule type" value="Genomic_DNA"/>
</dbReference>
<feature type="domain" description="PAS" evidence="1">
    <location>
        <begin position="23"/>
        <end position="53"/>
    </location>
</feature>
<dbReference type="SUPFAM" id="SSF55785">
    <property type="entry name" value="PYP-like sensor domain (PAS domain)"/>
    <property type="match status" value="1"/>
</dbReference>
<evidence type="ECO:0000313" key="3">
    <source>
        <dbReference type="Proteomes" id="UP000670475"/>
    </source>
</evidence>
<accession>A0A940MGD4</accession>
<keyword evidence="3" id="KW-1185">Reference proteome</keyword>
<dbReference type="Proteomes" id="UP000670475">
    <property type="component" value="Unassembled WGS sequence"/>
</dbReference>
<reference evidence="2" key="1">
    <citation type="submission" date="2021-03" db="EMBL/GenBank/DDBJ databases">
        <title>Whole genome sequence of Streptomyces bomunensis MMS17-BM035.</title>
        <authorList>
            <person name="Lee J.H."/>
        </authorList>
    </citation>
    <scope>NUCLEOTIDE SEQUENCE</scope>
    <source>
        <strain evidence="2">MMS17-BM035</strain>
    </source>
</reference>
<proteinExistence type="predicted"/>
<dbReference type="PROSITE" id="PS50112">
    <property type="entry name" value="PAS"/>
    <property type="match status" value="1"/>
</dbReference>
<dbReference type="Gene3D" id="3.30.450.20">
    <property type="entry name" value="PAS domain"/>
    <property type="match status" value="1"/>
</dbReference>
<organism evidence="2 3">
    <name type="scientific">Streptomyces montanisoli</name>
    <dbReference type="NCBI Taxonomy" id="2798581"/>
    <lineage>
        <taxon>Bacteria</taxon>
        <taxon>Bacillati</taxon>
        <taxon>Actinomycetota</taxon>
        <taxon>Actinomycetes</taxon>
        <taxon>Kitasatosporales</taxon>
        <taxon>Streptomycetaceae</taxon>
        <taxon>Streptomyces</taxon>
    </lineage>
</organism>